<dbReference type="InterPro" id="IPR012337">
    <property type="entry name" value="RNaseH-like_sf"/>
</dbReference>
<dbReference type="OrthoDB" id="5971213at2759"/>
<dbReference type="InterPro" id="IPR036085">
    <property type="entry name" value="PAZ_dom_sf"/>
</dbReference>
<organism evidence="3 4">
    <name type="scientific">Diploscapter pachys</name>
    <dbReference type="NCBI Taxonomy" id="2018661"/>
    <lineage>
        <taxon>Eukaryota</taxon>
        <taxon>Metazoa</taxon>
        <taxon>Ecdysozoa</taxon>
        <taxon>Nematoda</taxon>
        <taxon>Chromadorea</taxon>
        <taxon>Rhabditida</taxon>
        <taxon>Rhabditina</taxon>
        <taxon>Rhabditomorpha</taxon>
        <taxon>Rhabditoidea</taxon>
        <taxon>Rhabditidae</taxon>
        <taxon>Diploscapter</taxon>
    </lineage>
</organism>
<dbReference type="Proteomes" id="UP000218231">
    <property type="component" value="Unassembled WGS sequence"/>
</dbReference>
<name>A0A2A2LPW8_9BILA</name>
<feature type="compositionally biased region" description="Basic and acidic residues" evidence="1">
    <location>
        <begin position="9"/>
        <end position="27"/>
    </location>
</feature>
<protein>
    <recommendedName>
        <fullName evidence="2">Piwi domain-containing protein</fullName>
    </recommendedName>
</protein>
<sequence>MNRRMSGMRMDDRYERRYSDDRRDGYERGAGNAYNDRREGGNGYDQRSSGSSQGERYGSGGQYQRRAGPQSRPPFNGNRQPRKKGINIARDDLKYQGQTFVKRPDTKVEELKLGKKIDVTTNYVKLELPEKPIRLYQYNVEILMGKMMRTRQGPSTQRVLVTDRTQASKLFHRAWTREHRDVFPSNHSDVIFNDVNILWSAREMNPGSGKNPGDFTLELELERKKFWIHIVFAKSIEINRDDKSIQNISDLRTVLDAMLSMRLKYELQGSDTCVTPTDNKIYYSLRPGDYDFRIANSPMVQYLSEGVETWTGLHGAVKPECQAGVLYNFDLSHSLFYSRGKNLLDFLVELLGGSHEEENVRHRLQTSGMPFDARKKVESAFKGLSMYYQITPKESKKYFKFTQLSPKGISRINFVRIDPETGEKIEDTVLDYLRRTYGYSCNYSDLPAVVYKKEMVVPLDRCFLTDIVSKYEGRVKQNLLGQFIRKTAMTPDDKLAVIKELVLPQSNSTLPTLLSVDDMWLKNFGVTCQKELMQLKATILPAPSLKFGEGSHDEVTYFHDRGRNDGIWELVRRDCFRQTLETVNAVMCVVYVNDSNQPTPQGDGASTLIKVLREMGLRIHEEFETRELDANYMNPFDQIRDSLEGLISGFKKHVAEWSEKLKEPIKPIVLFILNGKFSTIQQRNMGAFNLYQLIKYYCDVMQGVYAQVILRATYNKMAGNIRTAATAHNVALKVLAKLGVSLFHVDPESHKNWAKLTDAKDPTLMLSVDVTHPSADQRIKEGIDTLSVASVVGNLDVQMTKFGTNSHLQRVGEEQIVHLDDIVCERIRDFERKTGSYPNHLVVYRDGVSETEFKRILFEEKAGIMRACSKISEEFKPTLTYIVATKRHHTHLFPNSKEDSLVSGNLRPGTLVESDVTTNDYYDFFLLSQHSAVGTSRPAHYYVLWDEWQPSPAFWPTITHALSYNYVRCMKSISIPGPIFYAHHAAKRAKEYLVAASRLGCNRGIMNLESAAEYERITRQIHHHPDINGMVFL</sequence>
<dbReference type="EMBL" id="LIAE01006529">
    <property type="protein sequence ID" value="PAV88210.1"/>
    <property type="molecule type" value="Genomic_DNA"/>
</dbReference>
<evidence type="ECO:0000259" key="2">
    <source>
        <dbReference type="PROSITE" id="PS50822"/>
    </source>
</evidence>
<dbReference type="SUPFAM" id="SSF101690">
    <property type="entry name" value="PAZ domain"/>
    <property type="match status" value="1"/>
</dbReference>
<dbReference type="PROSITE" id="PS50822">
    <property type="entry name" value="PIWI"/>
    <property type="match status" value="1"/>
</dbReference>
<evidence type="ECO:0000256" key="1">
    <source>
        <dbReference type="SAM" id="MobiDB-lite"/>
    </source>
</evidence>
<dbReference type="Gene3D" id="3.30.420.10">
    <property type="entry name" value="Ribonuclease H-like superfamily/Ribonuclease H"/>
    <property type="match status" value="1"/>
</dbReference>
<dbReference type="CDD" id="cd02846">
    <property type="entry name" value="PAZ_argonaute_like"/>
    <property type="match status" value="1"/>
</dbReference>
<dbReference type="SMART" id="SM00950">
    <property type="entry name" value="Piwi"/>
    <property type="match status" value="1"/>
</dbReference>
<accession>A0A2A2LPW8</accession>
<dbReference type="InterPro" id="IPR036397">
    <property type="entry name" value="RNaseH_sf"/>
</dbReference>
<dbReference type="GO" id="GO:0003676">
    <property type="term" value="F:nucleic acid binding"/>
    <property type="evidence" value="ECO:0007669"/>
    <property type="project" value="InterPro"/>
</dbReference>
<proteinExistence type="predicted"/>
<feature type="compositionally biased region" description="Polar residues" evidence="1">
    <location>
        <begin position="45"/>
        <end position="54"/>
    </location>
</feature>
<gene>
    <name evidence="3" type="ORF">WR25_05230</name>
</gene>
<feature type="domain" description="Piwi" evidence="2">
    <location>
        <begin position="668"/>
        <end position="994"/>
    </location>
</feature>
<dbReference type="InterPro" id="IPR003165">
    <property type="entry name" value="Piwi"/>
</dbReference>
<dbReference type="Gene3D" id="3.40.50.2300">
    <property type="match status" value="1"/>
</dbReference>
<comment type="caution">
    <text evidence="3">The sequence shown here is derived from an EMBL/GenBank/DDBJ whole genome shotgun (WGS) entry which is preliminary data.</text>
</comment>
<dbReference type="Pfam" id="PF02171">
    <property type="entry name" value="Piwi"/>
    <property type="match status" value="1"/>
</dbReference>
<evidence type="ECO:0000313" key="3">
    <source>
        <dbReference type="EMBL" id="PAV88210.1"/>
    </source>
</evidence>
<dbReference type="Gene3D" id="2.170.260.10">
    <property type="entry name" value="paz domain"/>
    <property type="match status" value="1"/>
</dbReference>
<evidence type="ECO:0000313" key="4">
    <source>
        <dbReference type="Proteomes" id="UP000218231"/>
    </source>
</evidence>
<dbReference type="STRING" id="2018661.A0A2A2LPW8"/>
<keyword evidence="4" id="KW-1185">Reference proteome</keyword>
<dbReference type="PANTHER" id="PTHR22891">
    <property type="entry name" value="EUKARYOTIC TRANSLATION INITIATION FACTOR 2C"/>
    <property type="match status" value="1"/>
</dbReference>
<dbReference type="AlphaFoldDB" id="A0A2A2LPW8"/>
<feature type="region of interest" description="Disordered" evidence="1">
    <location>
        <begin position="1"/>
        <end position="91"/>
    </location>
</feature>
<reference evidence="3 4" key="1">
    <citation type="journal article" date="2017" name="Curr. Biol.">
        <title>Genome architecture and evolution of a unichromosomal asexual nematode.</title>
        <authorList>
            <person name="Fradin H."/>
            <person name="Zegar C."/>
            <person name="Gutwein M."/>
            <person name="Lucas J."/>
            <person name="Kovtun M."/>
            <person name="Corcoran D."/>
            <person name="Baugh L.R."/>
            <person name="Kiontke K."/>
            <person name="Gunsalus K."/>
            <person name="Fitch D.H."/>
            <person name="Piano F."/>
        </authorList>
    </citation>
    <scope>NUCLEOTIDE SEQUENCE [LARGE SCALE GENOMIC DNA]</scope>
    <source>
        <strain evidence="3">PF1309</strain>
    </source>
</reference>
<dbReference type="SUPFAM" id="SSF53098">
    <property type="entry name" value="Ribonuclease H-like"/>
    <property type="match status" value="1"/>
</dbReference>